<evidence type="ECO:0000313" key="3">
    <source>
        <dbReference type="Proteomes" id="UP000298663"/>
    </source>
</evidence>
<feature type="compositionally biased region" description="Polar residues" evidence="1">
    <location>
        <begin position="25"/>
        <end position="35"/>
    </location>
</feature>
<feature type="region of interest" description="Disordered" evidence="1">
    <location>
        <begin position="215"/>
        <end position="241"/>
    </location>
</feature>
<name>A0A4U8UUV8_STECR</name>
<accession>A0A4U8UUV8</accession>
<dbReference type="OrthoDB" id="5876812at2759"/>
<proteinExistence type="predicted"/>
<keyword evidence="3" id="KW-1185">Reference proteome</keyword>
<feature type="compositionally biased region" description="Basic and acidic residues" evidence="1">
    <location>
        <begin position="504"/>
        <end position="513"/>
    </location>
</feature>
<reference evidence="2 3" key="2">
    <citation type="journal article" date="2019" name="G3 (Bethesda)">
        <title>Hybrid Assembly of the Genome of the Entomopathogenic Nematode Steinernema carpocapsae Identifies the X-Chromosome.</title>
        <authorList>
            <person name="Serra L."/>
            <person name="Macchietto M."/>
            <person name="Macias-Munoz A."/>
            <person name="McGill C.J."/>
            <person name="Rodriguez I.M."/>
            <person name="Rodriguez B."/>
            <person name="Murad R."/>
            <person name="Mortazavi A."/>
        </authorList>
    </citation>
    <scope>NUCLEOTIDE SEQUENCE [LARGE SCALE GENOMIC DNA]</scope>
    <source>
        <strain evidence="2 3">ALL</strain>
    </source>
</reference>
<protein>
    <recommendedName>
        <fullName evidence="4">CCDC66 domain-containing protein</fullName>
    </recommendedName>
</protein>
<organism evidence="2 3">
    <name type="scientific">Steinernema carpocapsae</name>
    <name type="common">Entomopathogenic nematode</name>
    <dbReference type="NCBI Taxonomy" id="34508"/>
    <lineage>
        <taxon>Eukaryota</taxon>
        <taxon>Metazoa</taxon>
        <taxon>Ecdysozoa</taxon>
        <taxon>Nematoda</taxon>
        <taxon>Chromadorea</taxon>
        <taxon>Rhabditida</taxon>
        <taxon>Tylenchina</taxon>
        <taxon>Panagrolaimomorpha</taxon>
        <taxon>Strongyloidoidea</taxon>
        <taxon>Steinernematidae</taxon>
        <taxon>Steinernema</taxon>
    </lineage>
</organism>
<sequence>MVRTYAWNPSVNSTIHLEDAKTSCPSEAVSDSTADSGIDCPLHNAPPRSEPSETLSKTAPIRRRPFETGTTLFGVHTVSIDGQTYFQPFDCAMHQFINAKYSTAHDNRPYLPDSYLPLSSAENSDYFQRNVEAEHLAMLAAIQSAARSQPHSAEQTHKETFSESWQKAEQDEMANDPLNESFKSGHNSLPDFSLKDKMSLPSNEHIRRISHPNVGRCSRENKEDGSMNDELPWARGHPQPKTGVRGKANWYVNDGYLNTSFARERLEQSHNAFDVSLPPLSRFSGGTERSWPNVLGSHISNGISRVLPQNFNDNTLPKNLYNFNQKELSGSSPMDIPKPYGYGYAPHQSYDNLSNSVGLANASPSALGDRLPNISGPNLSLSQSFSSNPARMEKERHKMELLRQIEDNKRRKEMEKFKEWEEDERRRIQDEMYNERQRRMLEEEQRKEKEKAAAMERKAEQVAYEKANVARTARPRRRTPVPSVTPPQRRRELVPEQYQMQEAEPVHRAEFIRSDSPPIPTLRNKMAEMAVSKPEPFPQLQG</sequence>
<gene>
    <name evidence="2" type="ORF">L596_004103</name>
</gene>
<dbReference type="Proteomes" id="UP000298663">
    <property type="component" value="Chromosome X"/>
</dbReference>
<reference evidence="2 3" key="1">
    <citation type="journal article" date="2015" name="Genome Biol.">
        <title>Comparative genomics of Steinernema reveals deeply conserved gene regulatory networks.</title>
        <authorList>
            <person name="Dillman A.R."/>
            <person name="Macchietto M."/>
            <person name="Porter C.F."/>
            <person name="Rogers A."/>
            <person name="Williams B."/>
            <person name="Antoshechkin I."/>
            <person name="Lee M.M."/>
            <person name="Goodwin Z."/>
            <person name="Lu X."/>
            <person name="Lewis E.E."/>
            <person name="Goodrich-Blair H."/>
            <person name="Stock S.P."/>
            <person name="Adams B.J."/>
            <person name="Sternberg P.W."/>
            <person name="Mortazavi A."/>
        </authorList>
    </citation>
    <scope>NUCLEOTIDE SEQUENCE [LARGE SCALE GENOMIC DNA]</scope>
    <source>
        <strain evidence="2 3">ALL</strain>
    </source>
</reference>
<feature type="region of interest" description="Disordered" evidence="1">
    <location>
        <begin position="25"/>
        <end position="60"/>
    </location>
</feature>
<evidence type="ECO:0000256" key="1">
    <source>
        <dbReference type="SAM" id="MobiDB-lite"/>
    </source>
</evidence>
<dbReference type="EMBL" id="CM016762">
    <property type="protein sequence ID" value="TMS37101.1"/>
    <property type="molecule type" value="Genomic_DNA"/>
</dbReference>
<dbReference type="EMBL" id="AZBU02000001">
    <property type="protein sequence ID" value="TMS37101.1"/>
    <property type="molecule type" value="Genomic_DNA"/>
</dbReference>
<dbReference type="STRING" id="34508.A0A4U8UUV8"/>
<dbReference type="AlphaFoldDB" id="A0A4U8UUV8"/>
<evidence type="ECO:0000313" key="2">
    <source>
        <dbReference type="EMBL" id="TMS37101.1"/>
    </source>
</evidence>
<evidence type="ECO:0008006" key="4">
    <source>
        <dbReference type="Google" id="ProtNLM"/>
    </source>
</evidence>
<comment type="caution">
    <text evidence="2">The sequence shown here is derived from an EMBL/GenBank/DDBJ whole genome shotgun (WGS) entry which is preliminary data.</text>
</comment>
<feature type="region of interest" description="Disordered" evidence="1">
    <location>
        <begin position="453"/>
        <end position="520"/>
    </location>
</feature>